<dbReference type="InterPro" id="IPR036916">
    <property type="entry name" value="Sda_sf"/>
</dbReference>
<reference evidence="1 2" key="1">
    <citation type="submission" date="2017-03" db="EMBL/GenBank/DDBJ databases">
        <title>Paenibacillus larvae genome sequencing.</title>
        <authorList>
            <person name="Dingman D.W."/>
        </authorList>
    </citation>
    <scope>NUCLEOTIDE SEQUENCE [LARGE SCALE GENOMIC DNA]</scope>
    <source>
        <strain evidence="1 2">SAG 10367</strain>
    </source>
</reference>
<dbReference type="AlphaFoldDB" id="A0A1U9YL98"/>
<organism evidence="1 2">
    <name type="scientific">Paenibacillus larvae subsp. pulvifaciens</name>
    <dbReference type="NCBI Taxonomy" id="1477"/>
    <lineage>
        <taxon>Bacteria</taxon>
        <taxon>Bacillati</taxon>
        <taxon>Bacillota</taxon>
        <taxon>Bacilli</taxon>
        <taxon>Bacillales</taxon>
        <taxon>Paenibacillaceae</taxon>
        <taxon>Paenibacillus</taxon>
    </lineage>
</organism>
<dbReference type="InterPro" id="IPR015064">
    <property type="entry name" value="Sda"/>
</dbReference>
<dbReference type="SUPFAM" id="SSF100985">
    <property type="entry name" value="Sporulation inhibitor Sda"/>
    <property type="match status" value="1"/>
</dbReference>
<dbReference type="Gene3D" id="1.10.287.1100">
    <property type="entry name" value="Sporulation inhibitor A"/>
    <property type="match status" value="1"/>
</dbReference>
<dbReference type="Pfam" id="PF08970">
    <property type="entry name" value="Sda"/>
    <property type="match status" value="1"/>
</dbReference>
<proteinExistence type="predicted"/>
<dbReference type="RefSeq" id="WP_024094855.1">
    <property type="nucleotide sequence ID" value="NZ_CP019794.1"/>
</dbReference>
<dbReference type="GeneID" id="64220115"/>
<sequence length="51" mass="6013">MRVISDETLLESYWKALDLQLDVDFVNLLLMEIKRRDLSVENKASKEMTVL</sequence>
<protein>
    <submittedName>
        <fullName evidence="1">Sporulation inhibitor Sda</fullName>
    </submittedName>
</protein>
<accession>A0A1U9YL98</accession>
<name>A0A1U9YL98_9BACL</name>
<dbReference type="EMBL" id="CP020557">
    <property type="protein sequence ID" value="ARF67543.1"/>
    <property type="molecule type" value="Genomic_DNA"/>
</dbReference>
<evidence type="ECO:0000313" key="2">
    <source>
        <dbReference type="Proteomes" id="UP000192727"/>
    </source>
</evidence>
<evidence type="ECO:0000313" key="1">
    <source>
        <dbReference type="EMBL" id="ARF67543.1"/>
    </source>
</evidence>
<dbReference type="Proteomes" id="UP000192727">
    <property type="component" value="Chromosome"/>
</dbReference>
<gene>
    <name evidence="1" type="ORF">B7C51_06485</name>
</gene>